<dbReference type="EMBL" id="PEBX01000006">
    <property type="protein sequence ID" value="PTQ57509.1"/>
    <property type="molecule type" value="Genomic_DNA"/>
</dbReference>
<dbReference type="Gene3D" id="3.30.460.20">
    <property type="entry name" value="CorA soluble domain-like"/>
    <property type="match status" value="1"/>
</dbReference>
<name>A0A2R6Y498_9BACL</name>
<evidence type="ECO:0000256" key="1">
    <source>
        <dbReference type="ARBA" id="ARBA00004141"/>
    </source>
</evidence>
<evidence type="ECO:0000256" key="3">
    <source>
        <dbReference type="ARBA" id="ARBA00022692"/>
    </source>
</evidence>
<dbReference type="GO" id="GO:0016020">
    <property type="term" value="C:membrane"/>
    <property type="evidence" value="ECO:0007669"/>
    <property type="project" value="UniProtKB-SubCell"/>
</dbReference>
<feature type="transmembrane region" description="Helical" evidence="6">
    <location>
        <begin position="290"/>
        <end position="310"/>
    </location>
</feature>
<comment type="similarity">
    <text evidence="2">Belongs to the CorA metal ion transporter (MIT) (TC 1.A.35) family.</text>
</comment>
<keyword evidence="5 6" id="KW-0472">Membrane</keyword>
<dbReference type="CDD" id="cd12827">
    <property type="entry name" value="EcCorA_ZntB-like_u2"/>
    <property type="match status" value="1"/>
</dbReference>
<gene>
    <name evidence="7" type="ORF">BSOLF_1387</name>
</gene>
<dbReference type="PANTHER" id="PTHR47891">
    <property type="entry name" value="TRANSPORTER-RELATED"/>
    <property type="match status" value="1"/>
</dbReference>
<dbReference type="SUPFAM" id="SSF144083">
    <property type="entry name" value="Magnesium transport protein CorA, transmembrane region"/>
    <property type="match status" value="1"/>
</dbReference>
<accession>A0A2R6Y498</accession>
<evidence type="ECO:0000256" key="5">
    <source>
        <dbReference type="ARBA" id="ARBA00023136"/>
    </source>
</evidence>
<evidence type="ECO:0000313" key="7">
    <source>
        <dbReference type="EMBL" id="PTQ57509.1"/>
    </source>
</evidence>
<evidence type="ECO:0000256" key="6">
    <source>
        <dbReference type="SAM" id="Phobius"/>
    </source>
</evidence>
<sequence length="315" mass="36054">MLHIYKSSVDGRIERVPDIMRNTWIHLVTPTDAELHKVSETLHVPLDVLLEPLDAAEQPYIIRRGELVLIVIHVPILQAEGEELVDMPPYRMLPLGILHLRDHLITIVREDHPLFHAFFSGRVSSFATHMKTRITLKILSATSQAYLTTVSRLERMIAHTEEELARTYRNPELYKLMNINESLLYMRTSLKQMIFVLRKIMNGGYIKLYDDDVDVLEDAMIELEQAHDAASVHQSTLTSVMDAYGNVIQINVNGILKLLTALTVIVAVPTLIASMFSMNVPLYIEDYPHGFKVLMAVIVVVTGLFTYVFYRLRYL</sequence>
<organism evidence="7 8">
    <name type="scientific">Candidatus Carbonibacillus altaicus</name>
    <dbReference type="NCBI Taxonomy" id="2163959"/>
    <lineage>
        <taxon>Bacteria</taxon>
        <taxon>Bacillati</taxon>
        <taxon>Bacillota</taxon>
        <taxon>Bacilli</taxon>
        <taxon>Bacillales</taxon>
        <taxon>Candidatus Carbonibacillus</taxon>
    </lineage>
</organism>
<protein>
    <submittedName>
        <fullName evidence="7">Magnesium and cobalt transport protein CorA</fullName>
    </submittedName>
</protein>
<dbReference type="InterPro" id="IPR045863">
    <property type="entry name" value="CorA_TM1_TM2"/>
</dbReference>
<dbReference type="Proteomes" id="UP000244338">
    <property type="component" value="Unassembled WGS sequence"/>
</dbReference>
<dbReference type="Pfam" id="PF01544">
    <property type="entry name" value="CorA"/>
    <property type="match status" value="1"/>
</dbReference>
<feature type="transmembrane region" description="Helical" evidence="6">
    <location>
        <begin position="258"/>
        <end position="278"/>
    </location>
</feature>
<proteinExistence type="inferred from homology"/>
<dbReference type="InterPro" id="IPR045861">
    <property type="entry name" value="CorA_cytoplasmic_dom"/>
</dbReference>
<evidence type="ECO:0000256" key="4">
    <source>
        <dbReference type="ARBA" id="ARBA00022989"/>
    </source>
</evidence>
<dbReference type="PANTHER" id="PTHR47891:SF2">
    <property type="entry name" value="MAGNESIUM AND COBALT TRANSPORTER"/>
    <property type="match status" value="1"/>
</dbReference>
<comment type="caution">
    <text evidence="7">The sequence shown here is derived from an EMBL/GenBank/DDBJ whole genome shotgun (WGS) entry which is preliminary data.</text>
</comment>
<reference evidence="8" key="1">
    <citation type="journal article" date="2018" name="Sci. Rep.">
        <title>Lignite coal burning seam in the remote Altai Mountains harbors a hydrogen-driven thermophilic microbial community.</title>
        <authorList>
            <person name="Kadnikov V.V."/>
            <person name="Mardanov A.V."/>
            <person name="Ivasenko D.A."/>
            <person name="Antsiferov D.V."/>
            <person name="Beletsky A.V."/>
            <person name="Karnachuk O.V."/>
            <person name="Ravin N.V."/>
        </authorList>
    </citation>
    <scope>NUCLEOTIDE SEQUENCE [LARGE SCALE GENOMIC DNA]</scope>
</reference>
<evidence type="ECO:0000256" key="2">
    <source>
        <dbReference type="ARBA" id="ARBA00009765"/>
    </source>
</evidence>
<dbReference type="GO" id="GO:0046873">
    <property type="term" value="F:metal ion transmembrane transporter activity"/>
    <property type="evidence" value="ECO:0007669"/>
    <property type="project" value="InterPro"/>
</dbReference>
<keyword evidence="4 6" id="KW-1133">Transmembrane helix</keyword>
<dbReference type="SUPFAM" id="SSF143865">
    <property type="entry name" value="CorA soluble domain-like"/>
    <property type="match status" value="1"/>
</dbReference>
<keyword evidence="3 6" id="KW-0812">Transmembrane</keyword>
<dbReference type="AlphaFoldDB" id="A0A2R6Y498"/>
<dbReference type="InterPro" id="IPR002523">
    <property type="entry name" value="MgTranspt_CorA/ZnTranspt_ZntB"/>
</dbReference>
<evidence type="ECO:0000313" key="8">
    <source>
        <dbReference type="Proteomes" id="UP000244338"/>
    </source>
</evidence>
<dbReference type="Gene3D" id="1.20.58.340">
    <property type="entry name" value="Magnesium transport protein CorA, transmembrane region"/>
    <property type="match status" value="2"/>
</dbReference>
<dbReference type="InterPro" id="IPR047199">
    <property type="entry name" value="CorA-like"/>
</dbReference>
<comment type="subcellular location">
    <subcellularLocation>
        <location evidence="1">Membrane</location>
        <topology evidence="1">Multi-pass membrane protein</topology>
    </subcellularLocation>
</comment>